<dbReference type="KEGG" id="bvz:BRAD3257_1848"/>
<protein>
    <submittedName>
        <fullName evidence="16">Quinohemoprotein alcohol dehydrogenase ADH IIB</fullName>
        <ecNumber evidence="16">1.1.9.1</ecNumber>
    </submittedName>
</protein>
<dbReference type="InterPro" id="IPR009056">
    <property type="entry name" value="Cyt_c-like_dom"/>
</dbReference>
<dbReference type="PANTHER" id="PTHR32303:SF20">
    <property type="entry name" value="QUINOPROTEIN ETHANOL DEHYDROGENASE"/>
    <property type="match status" value="1"/>
</dbReference>
<evidence type="ECO:0000259" key="15">
    <source>
        <dbReference type="PROSITE" id="PS51007"/>
    </source>
</evidence>
<comment type="cofactor">
    <cofactor evidence="11">
        <name>heme c</name>
        <dbReference type="ChEBI" id="CHEBI:61717"/>
    </cofactor>
    <text evidence="11">Binds 1 heme c group per subunit.</text>
</comment>
<dbReference type="Gene3D" id="2.140.10.10">
    <property type="entry name" value="Quinoprotein alcohol dehydrogenase-like superfamily"/>
    <property type="match status" value="1"/>
</dbReference>
<feature type="binding site" description="axial binding residue" evidence="12">
    <location>
        <position position="635"/>
    </location>
    <ligand>
        <name>heme c</name>
        <dbReference type="ChEBI" id="CHEBI:61717"/>
    </ligand>
    <ligandPart>
        <name>Fe</name>
        <dbReference type="ChEBI" id="CHEBI:18248"/>
    </ligandPart>
</feature>
<feature type="binding site" evidence="11">
    <location>
        <begin position="412"/>
        <end position="413"/>
    </location>
    <ligand>
        <name>pyrroloquinoline quinone</name>
        <dbReference type="ChEBI" id="CHEBI:58442"/>
    </ligand>
</feature>
<dbReference type="GO" id="GO:0030288">
    <property type="term" value="C:outer membrane-bounded periplasmic space"/>
    <property type="evidence" value="ECO:0007669"/>
    <property type="project" value="InterPro"/>
</dbReference>
<feature type="binding site" evidence="12">
    <location>
        <position position="322"/>
    </location>
    <ligand>
        <name>Ca(2+)</name>
        <dbReference type="ChEBI" id="CHEBI:29108"/>
    </ligand>
</feature>
<dbReference type="GO" id="GO:0020037">
    <property type="term" value="F:heme binding"/>
    <property type="evidence" value="ECO:0007669"/>
    <property type="project" value="InterPro"/>
</dbReference>
<evidence type="ECO:0000256" key="14">
    <source>
        <dbReference type="SAM" id="SignalP"/>
    </source>
</evidence>
<reference evidence="16 17" key="1">
    <citation type="submission" date="2018-03" db="EMBL/GenBank/DDBJ databases">
        <authorList>
            <person name="Gully D."/>
        </authorList>
    </citation>
    <scope>NUCLEOTIDE SEQUENCE [LARGE SCALE GENOMIC DNA]</scope>
    <source>
        <strain evidence="16">ORS3257</strain>
    </source>
</reference>
<evidence type="ECO:0000256" key="9">
    <source>
        <dbReference type="ARBA" id="ARBA00023157"/>
    </source>
</evidence>
<evidence type="ECO:0000256" key="11">
    <source>
        <dbReference type="PIRSR" id="PIRSR617512-2"/>
    </source>
</evidence>
<dbReference type="GO" id="GO:0016020">
    <property type="term" value="C:membrane"/>
    <property type="evidence" value="ECO:0007669"/>
    <property type="project" value="InterPro"/>
</dbReference>
<evidence type="ECO:0000256" key="3">
    <source>
        <dbReference type="ARBA" id="ARBA00022723"/>
    </source>
</evidence>
<evidence type="ECO:0000256" key="6">
    <source>
        <dbReference type="ARBA" id="ARBA00022891"/>
    </source>
</evidence>
<feature type="binding site" description="covalent" evidence="11">
    <location>
        <position position="634"/>
    </location>
    <ligand>
        <name>heme c</name>
        <dbReference type="ChEBI" id="CHEBI:61717"/>
    </ligand>
</feature>
<gene>
    <name evidence="16" type="primary">qbdA</name>
    <name evidence="16" type="ORF">BRAD3257_1848</name>
</gene>
<dbReference type="InterPro" id="IPR001479">
    <property type="entry name" value="Quinoprotein_DH_CS"/>
</dbReference>
<dbReference type="PROSITE" id="PS00364">
    <property type="entry name" value="BACTERIAL_PQQ_2"/>
    <property type="match status" value="1"/>
</dbReference>
<keyword evidence="4 14" id="KW-0732">Signal</keyword>
<evidence type="ECO:0000313" key="16">
    <source>
        <dbReference type="EMBL" id="SPP92959.1"/>
    </source>
</evidence>
<keyword evidence="7 16" id="KW-0560">Oxidoreductase</keyword>
<dbReference type="GO" id="GO:0009055">
    <property type="term" value="F:electron transfer activity"/>
    <property type="evidence" value="ECO:0007669"/>
    <property type="project" value="InterPro"/>
</dbReference>
<feature type="binding site" evidence="11">
    <location>
        <position position="257"/>
    </location>
    <ligand>
        <name>pyrroloquinoline quinone</name>
        <dbReference type="ChEBI" id="CHEBI:58442"/>
    </ligand>
</feature>
<evidence type="ECO:0000256" key="13">
    <source>
        <dbReference type="PIRSR" id="PIRSR617512-4"/>
    </source>
</evidence>
<dbReference type="PANTHER" id="PTHR32303">
    <property type="entry name" value="QUINOPROTEIN ALCOHOL DEHYDROGENASE (CYTOCHROME C)"/>
    <property type="match status" value="1"/>
</dbReference>
<dbReference type="Proteomes" id="UP000246085">
    <property type="component" value="Chromosome BRAD3257"/>
</dbReference>
<keyword evidence="6 11" id="KW-0634">PQQ</keyword>
<accession>A0A2U3PV10</accession>
<feature type="disulfide bond" evidence="13">
    <location>
        <begin position="133"/>
        <end position="134"/>
    </location>
</feature>
<keyword evidence="8 12" id="KW-0408">Iron</keyword>
<dbReference type="Gene3D" id="1.10.760.10">
    <property type="entry name" value="Cytochrome c-like domain"/>
    <property type="match status" value="1"/>
</dbReference>
<feature type="binding site" evidence="11">
    <location>
        <position position="349"/>
    </location>
    <ligand>
        <name>pyrroloquinoline quinone</name>
        <dbReference type="ChEBI" id="CHEBI:58442"/>
    </ligand>
</feature>
<evidence type="ECO:0000256" key="2">
    <source>
        <dbReference type="ARBA" id="ARBA00022617"/>
    </source>
</evidence>
<feature type="domain" description="Cytochrome c" evidence="15">
    <location>
        <begin position="618"/>
        <end position="697"/>
    </location>
</feature>
<dbReference type="Pfam" id="PF13442">
    <property type="entry name" value="Cytochrome_CBB3"/>
    <property type="match status" value="1"/>
</dbReference>
<dbReference type="Pfam" id="PF01011">
    <property type="entry name" value="PQQ"/>
    <property type="match status" value="2"/>
</dbReference>
<feature type="chain" id="PRO_5015452716" evidence="14">
    <location>
        <begin position="25"/>
        <end position="706"/>
    </location>
</feature>
<feature type="binding site" evidence="11">
    <location>
        <position position="183"/>
    </location>
    <ligand>
        <name>pyrroloquinoline quinone</name>
        <dbReference type="ChEBI" id="CHEBI:58442"/>
    </ligand>
</feature>
<feature type="binding site" evidence="11">
    <location>
        <begin position="199"/>
        <end position="200"/>
    </location>
    <ligand>
        <name>pyrroloquinoline quinone</name>
        <dbReference type="ChEBI" id="CHEBI:58442"/>
    </ligand>
</feature>
<feature type="active site" description="Proton acceptor" evidence="10">
    <location>
        <position position="322"/>
    </location>
</feature>
<keyword evidence="3 12" id="KW-0479">Metal-binding</keyword>
<dbReference type="InterPro" id="IPR036909">
    <property type="entry name" value="Cyt_c-like_dom_sf"/>
</dbReference>
<sequence>MKKIGAILAVSCLAVLAARPGVGAEPLAANVSAERLSNAAAENGNWMLHGRTYKEERFSPLDQIKRENIEQLSLAWHADLDSERGQEATPIVVDGIMYVSTAWSKVFALDAASGKQLWSYDPKVPGEWAVHACCDVVNRGVAVWEGKVFVGTLDGRLVALDSRTGTPVWETLTIDRKYPYTITGAPRVVKGKVLIGNGGAEMGVRGYVTAYDTATGKQVWRFYTVPGDPSKPFESPILASAAKTWSGEWWKFGGGGTVWDSMSYDPELDLLYIGVGNGSPWNHKIRSEGKGDNLFLSSIVALRPDTGEYVWHYQTTPGESWDYTATQHMILADMQIEGRERKVLMQAPKNGFFYVLDRTNGRLISAEKYAPMNWATGVDKETGRPIENPEARYANNPNGLFIALPGPSGAHNWQPMSFSPRTGLVYIPALTLGFPFLADISMTADREQGWNAGVRMGVALLPTDKRTRDEMKGNVFGQLLAWDPIRQKAAWAVRHPGVWNGGLLSTAADLVFQGTQQGELVAYSAVDGTKLWSRKTLSGVIAPPISYAVNGEQYVAVLVGFGGSIALTGGEAALGTFPKPNKPRLLAFKIGGKDALTAGVERTAATPTSMPSKIGDAQTVANGDELYHLYCGACHGIGAISGGVLPDLRHSELVGSRDAFNSVVRDGALKSRGMAPFATVLSDSQTEAIRAYVIDRAHNPIPEELQ</sequence>
<feature type="binding site" evidence="12">
    <location>
        <position position="277"/>
    </location>
    <ligand>
        <name>Ca(2+)</name>
        <dbReference type="ChEBI" id="CHEBI:29108"/>
    </ligand>
</feature>
<evidence type="ECO:0000256" key="10">
    <source>
        <dbReference type="PIRSR" id="PIRSR617512-1"/>
    </source>
</evidence>
<dbReference type="InterPro" id="IPR011047">
    <property type="entry name" value="Quinoprotein_ADH-like_sf"/>
</dbReference>
<dbReference type="EMBL" id="LS398110">
    <property type="protein sequence ID" value="SPP92959.1"/>
    <property type="molecule type" value="Genomic_DNA"/>
</dbReference>
<organism evidence="16 17">
    <name type="scientific">Bradyrhizobium vignae</name>
    <dbReference type="NCBI Taxonomy" id="1549949"/>
    <lineage>
        <taxon>Bacteria</taxon>
        <taxon>Pseudomonadati</taxon>
        <taxon>Pseudomonadota</taxon>
        <taxon>Alphaproteobacteria</taxon>
        <taxon>Hyphomicrobiales</taxon>
        <taxon>Nitrobacteraceae</taxon>
        <taxon>Bradyrhizobium</taxon>
    </lineage>
</organism>
<dbReference type="EC" id="1.1.9.1" evidence="16"/>
<dbReference type="InterPro" id="IPR018391">
    <property type="entry name" value="PQQ_b-propeller_rpt"/>
</dbReference>
<name>A0A2U3PV10_9BRAD</name>
<dbReference type="CDD" id="cd10279">
    <property type="entry name" value="PQQ_ADH_II"/>
    <property type="match status" value="1"/>
</dbReference>
<dbReference type="GO" id="GO:0005509">
    <property type="term" value="F:calcium ion binding"/>
    <property type="evidence" value="ECO:0007669"/>
    <property type="project" value="InterPro"/>
</dbReference>
<feature type="binding site" evidence="11">
    <location>
        <position position="139"/>
    </location>
    <ligand>
        <name>pyrroloquinoline quinone</name>
        <dbReference type="ChEBI" id="CHEBI:58442"/>
    </ligand>
</feature>
<comment type="cofactor">
    <cofactor evidence="11">
        <name>pyrroloquinoline quinone</name>
        <dbReference type="ChEBI" id="CHEBI:58442"/>
    </cofactor>
    <text evidence="11">Binds 1 PQQ group per subunit.</text>
</comment>
<dbReference type="SMART" id="SM00564">
    <property type="entry name" value="PQQ"/>
    <property type="match status" value="4"/>
</dbReference>
<feature type="binding site" evidence="11">
    <location>
        <position position="87"/>
    </location>
    <ligand>
        <name>pyrroloquinoline quinone</name>
        <dbReference type="ChEBI" id="CHEBI:58442"/>
    </ligand>
</feature>
<evidence type="ECO:0000256" key="1">
    <source>
        <dbReference type="ARBA" id="ARBA00008156"/>
    </source>
</evidence>
<evidence type="ECO:0000256" key="4">
    <source>
        <dbReference type="ARBA" id="ARBA00022729"/>
    </source>
</evidence>
<dbReference type="SUPFAM" id="SSF50998">
    <property type="entry name" value="Quinoprotein alcohol dehydrogenase-like"/>
    <property type="match status" value="1"/>
</dbReference>
<feature type="binding site" evidence="12">
    <location>
        <position position="201"/>
    </location>
    <ligand>
        <name>Ca(2+)</name>
        <dbReference type="ChEBI" id="CHEBI:29108"/>
    </ligand>
</feature>
<keyword evidence="9 13" id="KW-1015">Disulfide bond</keyword>
<dbReference type="NCBIfam" id="TIGR03075">
    <property type="entry name" value="PQQ_enz_alc_DH"/>
    <property type="match status" value="1"/>
</dbReference>
<proteinExistence type="inferred from homology"/>
<feature type="signal peptide" evidence="14">
    <location>
        <begin position="1"/>
        <end position="24"/>
    </location>
</feature>
<dbReference type="GO" id="GO:0016614">
    <property type="term" value="F:oxidoreductase activity, acting on CH-OH group of donors"/>
    <property type="evidence" value="ECO:0007669"/>
    <property type="project" value="InterPro"/>
</dbReference>
<evidence type="ECO:0000256" key="8">
    <source>
        <dbReference type="ARBA" id="ARBA00023004"/>
    </source>
</evidence>
<dbReference type="AlphaFoldDB" id="A0A2U3PV10"/>
<evidence type="ECO:0000256" key="7">
    <source>
        <dbReference type="ARBA" id="ARBA00023002"/>
    </source>
</evidence>
<dbReference type="InterPro" id="IPR002372">
    <property type="entry name" value="PQQ_rpt_dom"/>
</dbReference>
<dbReference type="GO" id="GO:0070968">
    <property type="term" value="F:pyrroloquinoline quinone binding"/>
    <property type="evidence" value="ECO:0007669"/>
    <property type="project" value="UniProtKB-ARBA"/>
</dbReference>
<dbReference type="FunFam" id="2.140.10.10:FF:000003">
    <property type="entry name" value="Methanol dehydrogenase, large subunit"/>
    <property type="match status" value="1"/>
</dbReference>
<keyword evidence="2 11" id="KW-0349">Heme</keyword>
<evidence type="ECO:0000256" key="5">
    <source>
        <dbReference type="ARBA" id="ARBA00022837"/>
    </source>
</evidence>
<evidence type="ECO:0000256" key="12">
    <source>
        <dbReference type="PIRSR" id="PIRSR617512-3"/>
    </source>
</evidence>
<dbReference type="RefSeq" id="WP_122401462.1">
    <property type="nucleotide sequence ID" value="NZ_LS398110.1"/>
</dbReference>
<feature type="binding site" description="axial binding residue" evidence="12">
    <location>
        <position position="674"/>
    </location>
    <ligand>
        <name>heme c</name>
        <dbReference type="ChEBI" id="CHEBI:61717"/>
    </ligand>
    <ligandPart>
        <name>Fe</name>
        <dbReference type="ChEBI" id="CHEBI:18248"/>
    </ligandPart>
</feature>
<feature type="binding site" description="covalent" evidence="11">
    <location>
        <position position="631"/>
    </location>
    <ligand>
        <name>heme c</name>
        <dbReference type="ChEBI" id="CHEBI:61717"/>
    </ligand>
</feature>
<evidence type="ECO:0000313" key="17">
    <source>
        <dbReference type="Proteomes" id="UP000246085"/>
    </source>
</evidence>
<comment type="cofactor">
    <cofactor evidence="12">
        <name>Ca(2+)</name>
        <dbReference type="ChEBI" id="CHEBI:29108"/>
    </cofactor>
    <text evidence="12">Binds 1 Ca(2+) ion per subunit.</text>
</comment>
<dbReference type="InterPro" id="IPR017512">
    <property type="entry name" value="PQQ_MeOH/EtOH_DH"/>
</dbReference>
<dbReference type="SUPFAM" id="SSF46626">
    <property type="entry name" value="Cytochrome c"/>
    <property type="match status" value="1"/>
</dbReference>
<keyword evidence="5 12" id="KW-0106">Calcium</keyword>
<dbReference type="PROSITE" id="PS51007">
    <property type="entry name" value="CYTC"/>
    <property type="match status" value="1"/>
</dbReference>
<comment type="similarity">
    <text evidence="1">Belongs to the bacterial PQQ dehydrogenase family.</text>
</comment>